<sequence>AGQVKSTSNQRLQRSTASSRARTRSISPNHRSGPWVPAPGKATRGGRVTWQGTNPNKLEVNQLRSSDMSTDDEERAVGETRGYERKIHNLMNEVGTLKNEVVLQKALQEIEHKEDLLNTSSRMLERQEAELEHVEEELAVTESENKMLKQSIDMITEEAEITKSQKDILNYERERLMKKLIEAEMDGQAAAQQVKELRDIMRRVKDEACLTSAEQARLAKQKEAFLDTMADFESTNRTLRRLLRDQHRLEASGHRLSEQRDVLMRKLAESDGSNERMRTQLIDCESLIADLRNQLCIEKEERLALSNIQGSLESTRGHLQKQLRTKEGDNNRMSVQIRTLEGQLVQERLEKEHLQEIVNNSKQRVDRDKDALKKAARVQKARCEHLEKQLSQVTSQLNELERKETQNASRLTQANSRLESASRNSERAQSDVTTLRVRVAELEALVDRVEENAKAQNETLTTRLHDKMAESTNLRLENERLKNASSGVELKLKQSEEDVQQLRATVGHYEKLVEEYKEQAGRTRNEADESFVRLEEQVREKERIQRDSEQELEKVKQRLHQRLQELEPLPELLRATELRLHEANEKLLTHERRSLEQNKMIAELTAKLDYNSESLEQFKTKASDSQDNNRALQDRNESMERRLKELEDQNLDLQTGQAKLHESVHQESLRLEEKNREIASLTRQLENALSDSRRQGDQLRDRYISKERSYQTRIVDLETQLSQLRADQAKIKREKEENERKFNSRLYDLKDRLEQCHSTNRSMQNYVQFLKNSYSNVFGESSTMPVTSSGFSASPSPAMPYP</sequence>
<feature type="non-terminal residue" evidence="8">
    <location>
        <position position="802"/>
    </location>
</feature>
<name>A0AAE1DUG4_9GAST</name>
<evidence type="ECO:0008006" key="10">
    <source>
        <dbReference type="Google" id="ProtNLM"/>
    </source>
</evidence>
<evidence type="ECO:0000256" key="5">
    <source>
        <dbReference type="ARBA" id="ARBA00023212"/>
    </source>
</evidence>
<evidence type="ECO:0000313" key="8">
    <source>
        <dbReference type="EMBL" id="KAK3782790.1"/>
    </source>
</evidence>
<dbReference type="GO" id="GO:1902017">
    <property type="term" value="P:regulation of cilium assembly"/>
    <property type="evidence" value="ECO:0007669"/>
    <property type="project" value="TreeGrafter"/>
</dbReference>
<feature type="coiled-coil region" evidence="6">
    <location>
        <begin position="80"/>
        <end position="174"/>
    </location>
</feature>
<evidence type="ECO:0000256" key="1">
    <source>
        <dbReference type="ARBA" id="ARBA00004300"/>
    </source>
</evidence>
<comment type="subcellular location">
    <subcellularLocation>
        <location evidence="1">Cytoplasm</location>
        <location evidence="1">Cytoskeleton</location>
        <location evidence="1">Microtubule organizing center</location>
        <location evidence="1">Centrosome</location>
    </subcellularLocation>
</comment>
<dbReference type="SUPFAM" id="SSF57997">
    <property type="entry name" value="Tropomyosin"/>
    <property type="match status" value="1"/>
</dbReference>
<keyword evidence="5" id="KW-0206">Cytoskeleton</keyword>
<protein>
    <recommendedName>
        <fullName evidence="10">Outer dense fiber protein 2</fullName>
    </recommendedName>
</protein>
<evidence type="ECO:0000313" key="9">
    <source>
        <dbReference type="Proteomes" id="UP001283361"/>
    </source>
</evidence>
<dbReference type="PANTHER" id="PTHR23162">
    <property type="entry name" value="OUTER DENSE FIBER OF SPERM TAILS 2"/>
    <property type="match status" value="1"/>
</dbReference>
<feature type="compositionally biased region" description="Polar residues" evidence="7">
    <location>
        <begin position="406"/>
        <end position="423"/>
    </location>
</feature>
<dbReference type="GO" id="GO:0005813">
    <property type="term" value="C:centrosome"/>
    <property type="evidence" value="ECO:0007669"/>
    <property type="project" value="UniProtKB-SubCell"/>
</dbReference>
<evidence type="ECO:0000256" key="3">
    <source>
        <dbReference type="ARBA" id="ARBA00022490"/>
    </source>
</evidence>
<proteinExistence type="inferred from homology"/>
<comment type="similarity">
    <text evidence="2">Belongs to the ODF2 family.</text>
</comment>
<evidence type="ECO:0000256" key="4">
    <source>
        <dbReference type="ARBA" id="ARBA00023054"/>
    </source>
</evidence>
<evidence type="ECO:0000256" key="7">
    <source>
        <dbReference type="SAM" id="MobiDB-lite"/>
    </source>
</evidence>
<dbReference type="InterPro" id="IPR026099">
    <property type="entry name" value="Odf2-rel"/>
</dbReference>
<dbReference type="Proteomes" id="UP001283361">
    <property type="component" value="Unassembled WGS sequence"/>
</dbReference>
<feature type="region of interest" description="Disordered" evidence="7">
    <location>
        <begin position="399"/>
        <end position="430"/>
    </location>
</feature>
<evidence type="ECO:0000256" key="2">
    <source>
        <dbReference type="ARBA" id="ARBA00009316"/>
    </source>
</evidence>
<dbReference type="PANTHER" id="PTHR23162:SF10">
    <property type="entry name" value="FI13205P"/>
    <property type="match status" value="1"/>
</dbReference>
<keyword evidence="9" id="KW-1185">Reference proteome</keyword>
<keyword evidence="3" id="KW-0963">Cytoplasm</keyword>
<feature type="compositionally biased region" description="Polar residues" evidence="7">
    <location>
        <begin position="1"/>
        <end position="13"/>
    </location>
</feature>
<reference evidence="8" key="1">
    <citation type="journal article" date="2023" name="G3 (Bethesda)">
        <title>A reference genome for the long-term kleptoplast-retaining sea slug Elysia crispata morphotype clarki.</title>
        <authorList>
            <person name="Eastman K.E."/>
            <person name="Pendleton A.L."/>
            <person name="Shaikh M.A."/>
            <person name="Suttiyut T."/>
            <person name="Ogas R."/>
            <person name="Tomko P."/>
            <person name="Gavelis G."/>
            <person name="Widhalm J.R."/>
            <person name="Wisecaver J.H."/>
        </authorList>
    </citation>
    <scope>NUCLEOTIDE SEQUENCE</scope>
    <source>
        <strain evidence="8">ECLA1</strain>
    </source>
</reference>
<organism evidence="8 9">
    <name type="scientific">Elysia crispata</name>
    <name type="common">lettuce slug</name>
    <dbReference type="NCBI Taxonomy" id="231223"/>
    <lineage>
        <taxon>Eukaryota</taxon>
        <taxon>Metazoa</taxon>
        <taxon>Spiralia</taxon>
        <taxon>Lophotrochozoa</taxon>
        <taxon>Mollusca</taxon>
        <taxon>Gastropoda</taxon>
        <taxon>Heterobranchia</taxon>
        <taxon>Euthyneura</taxon>
        <taxon>Panpulmonata</taxon>
        <taxon>Sacoglossa</taxon>
        <taxon>Placobranchoidea</taxon>
        <taxon>Plakobranchidae</taxon>
        <taxon>Elysia</taxon>
    </lineage>
</organism>
<comment type="caution">
    <text evidence="8">The sequence shown here is derived from an EMBL/GenBank/DDBJ whole genome shotgun (WGS) entry which is preliminary data.</text>
</comment>
<gene>
    <name evidence="8" type="ORF">RRG08_016385</name>
</gene>
<feature type="region of interest" description="Disordered" evidence="7">
    <location>
        <begin position="1"/>
        <end position="55"/>
    </location>
</feature>
<feature type="region of interest" description="Disordered" evidence="7">
    <location>
        <begin position="783"/>
        <end position="802"/>
    </location>
</feature>
<evidence type="ECO:0000256" key="6">
    <source>
        <dbReference type="SAM" id="Coils"/>
    </source>
</evidence>
<dbReference type="EMBL" id="JAWDGP010002484">
    <property type="protein sequence ID" value="KAK3782790.1"/>
    <property type="molecule type" value="Genomic_DNA"/>
</dbReference>
<dbReference type="AlphaFoldDB" id="A0AAE1DUG4"/>
<feature type="compositionally biased region" description="Polar residues" evidence="7">
    <location>
        <begin position="783"/>
        <end position="795"/>
    </location>
</feature>
<keyword evidence="4 6" id="KW-0175">Coiled coil</keyword>
<accession>A0AAE1DUG4</accession>